<dbReference type="GO" id="GO:0005829">
    <property type="term" value="C:cytosol"/>
    <property type="evidence" value="ECO:0007669"/>
    <property type="project" value="TreeGrafter"/>
</dbReference>
<evidence type="ECO:0000313" key="6">
    <source>
        <dbReference type="Proteomes" id="UP001139125"/>
    </source>
</evidence>
<comment type="caution">
    <text evidence="5">The sequence shown here is derived from an EMBL/GenBank/DDBJ whole genome shotgun (WGS) entry which is preliminary data.</text>
</comment>
<dbReference type="EMBL" id="JANDBC010000002">
    <property type="protein sequence ID" value="MCP9292010.1"/>
    <property type="molecule type" value="Genomic_DNA"/>
</dbReference>
<dbReference type="AlphaFoldDB" id="A0A9X2L4A5"/>
<dbReference type="PANTHER" id="PTHR35089">
    <property type="entry name" value="CHAPERONE PROTEIN SKP"/>
    <property type="match status" value="1"/>
</dbReference>
<evidence type="ECO:0000313" key="5">
    <source>
        <dbReference type="EMBL" id="MCP9292010.1"/>
    </source>
</evidence>
<dbReference type="Gene3D" id="3.30.910.20">
    <property type="entry name" value="Skp domain"/>
    <property type="match status" value="1"/>
</dbReference>
<accession>A0A9X2L4A5</accession>
<keyword evidence="3" id="KW-0175">Coiled coil</keyword>
<dbReference type="InterPro" id="IPR024930">
    <property type="entry name" value="Skp_dom_sf"/>
</dbReference>
<feature type="coiled-coil region" evidence="3">
    <location>
        <begin position="56"/>
        <end position="116"/>
    </location>
</feature>
<dbReference type="InterPro" id="IPR005632">
    <property type="entry name" value="Chaperone_Skp"/>
</dbReference>
<reference evidence="5" key="1">
    <citation type="submission" date="2022-06" db="EMBL/GenBank/DDBJ databases">
        <title>Gracilimonas sp. CAU 1638 isolated from sea sediment.</title>
        <authorList>
            <person name="Kim W."/>
        </authorList>
    </citation>
    <scope>NUCLEOTIDE SEQUENCE</scope>
    <source>
        <strain evidence="5">CAU 1638</strain>
    </source>
</reference>
<gene>
    <name evidence="5" type="ORF">NM125_10520</name>
</gene>
<keyword evidence="6" id="KW-1185">Reference proteome</keyword>
<evidence type="ECO:0000256" key="1">
    <source>
        <dbReference type="ARBA" id="ARBA00009091"/>
    </source>
</evidence>
<name>A0A9X2L4A5_9BACT</name>
<sequence length="182" mass="20612">MKKLSLLLVSFLIAFSSMDVAKAQEAEMKIGYVNPQAVLAKMPEMAAIQKRLQNFAEQKQQELLQKEQDFQQQVAEYEQKAGVRTQEANQREQERLAQLQQDLSTAQREAEQALQQRRQELLGPMFTQIGTAIDAVAKEKGLTYVLNTTTSSGDLIILYASDEYQSKYDITDAVMQELGVFN</sequence>
<dbReference type="RefSeq" id="WP_255134883.1">
    <property type="nucleotide sequence ID" value="NZ_CP175953.1"/>
</dbReference>
<protein>
    <submittedName>
        <fullName evidence="5">OmpH family outer membrane protein</fullName>
    </submittedName>
</protein>
<evidence type="ECO:0000256" key="4">
    <source>
        <dbReference type="SAM" id="SignalP"/>
    </source>
</evidence>
<keyword evidence="2 4" id="KW-0732">Signal</keyword>
<dbReference type="Proteomes" id="UP001139125">
    <property type="component" value="Unassembled WGS sequence"/>
</dbReference>
<evidence type="ECO:0000256" key="3">
    <source>
        <dbReference type="SAM" id="Coils"/>
    </source>
</evidence>
<proteinExistence type="inferred from homology"/>
<organism evidence="5 6">
    <name type="scientific">Gracilimonas sediminicola</name>
    <dbReference type="NCBI Taxonomy" id="2952158"/>
    <lineage>
        <taxon>Bacteria</taxon>
        <taxon>Pseudomonadati</taxon>
        <taxon>Balneolota</taxon>
        <taxon>Balneolia</taxon>
        <taxon>Balneolales</taxon>
        <taxon>Balneolaceae</taxon>
        <taxon>Gracilimonas</taxon>
    </lineage>
</organism>
<feature type="chain" id="PRO_5040906483" evidence="4">
    <location>
        <begin position="22"/>
        <end position="182"/>
    </location>
</feature>
<dbReference type="SUPFAM" id="SSF111384">
    <property type="entry name" value="OmpH-like"/>
    <property type="match status" value="1"/>
</dbReference>
<comment type="similarity">
    <text evidence="1">Belongs to the Skp family.</text>
</comment>
<evidence type="ECO:0000256" key="2">
    <source>
        <dbReference type="ARBA" id="ARBA00022729"/>
    </source>
</evidence>
<dbReference type="SMART" id="SM00935">
    <property type="entry name" value="OmpH"/>
    <property type="match status" value="1"/>
</dbReference>
<feature type="signal peptide" evidence="4">
    <location>
        <begin position="1"/>
        <end position="21"/>
    </location>
</feature>
<dbReference type="Pfam" id="PF03938">
    <property type="entry name" value="OmpH"/>
    <property type="match status" value="1"/>
</dbReference>
<dbReference type="GO" id="GO:0050821">
    <property type="term" value="P:protein stabilization"/>
    <property type="evidence" value="ECO:0007669"/>
    <property type="project" value="TreeGrafter"/>
</dbReference>
<dbReference type="GO" id="GO:0051082">
    <property type="term" value="F:unfolded protein binding"/>
    <property type="evidence" value="ECO:0007669"/>
    <property type="project" value="InterPro"/>
</dbReference>
<dbReference type="PANTHER" id="PTHR35089:SF1">
    <property type="entry name" value="CHAPERONE PROTEIN SKP"/>
    <property type="match status" value="1"/>
</dbReference>